<keyword evidence="1" id="KW-0812">Transmembrane</keyword>
<evidence type="ECO:0000313" key="4">
    <source>
        <dbReference type="Proteomes" id="UP000256964"/>
    </source>
</evidence>
<feature type="transmembrane region" description="Helical" evidence="1">
    <location>
        <begin position="203"/>
        <end position="229"/>
    </location>
</feature>
<accession>A0A371CXT6</accession>
<feature type="domain" description="DUF6535" evidence="2">
    <location>
        <begin position="66"/>
        <end position="230"/>
    </location>
</feature>
<feature type="transmembrane region" description="Helical" evidence="1">
    <location>
        <begin position="148"/>
        <end position="171"/>
    </location>
</feature>
<dbReference type="Proteomes" id="UP000256964">
    <property type="component" value="Unassembled WGS sequence"/>
</dbReference>
<dbReference type="Pfam" id="PF20153">
    <property type="entry name" value="DUF6535"/>
    <property type="match status" value="1"/>
</dbReference>
<name>A0A371CXT6_9APHY</name>
<dbReference type="InterPro" id="IPR045338">
    <property type="entry name" value="DUF6535"/>
</dbReference>
<evidence type="ECO:0000313" key="3">
    <source>
        <dbReference type="EMBL" id="RDX45104.1"/>
    </source>
</evidence>
<dbReference type="AlphaFoldDB" id="A0A371CXT6"/>
<keyword evidence="1" id="KW-1133">Transmembrane helix</keyword>
<sequence length="674" mass="75483">MANDETAANQVVPTSVAGQPLDTCNTPIFTPVPEQVDSLAWRFPTPDEIRAELSAEFTKEQKEKVWTEAAEAVKTYHEDLVRRWKEEMDTLLVYLLQPGPADSTVALLQEISSQLSSFTVSPPFVNSTRNGSSPGYTQSPFHAPTSAVWLNTLWFSSLVFSLASASIALFVKQWLHEATVQGTSRESARLRQYRLNGLLKWRVGMIVTALPILLQFASVLFLAGLVILLCTLHTTVAAVTSSLVGLLFTSFLTVTVLKSDCPYRSAASYAIYVLLRFTRNKVLRMIRGGCKPIYEWSMQFEAWIGIARAQFDRLGDFAYEAYDSMPTWRGRHQNAIYEHHGVLDRAIVVTAYSTSAYTKFLASMPVIFSDLPPEQVPRCFGDILRFMKAEWGYWHLSDRLLFEDAITLPLCATYGIRHMLARSDEGTDRWFNDAHIILRHYFIGEQSTAQLAELACKNFCHYAVEGRSHRRAFGLAYSTLKCMYDEHGACHTYQTLAHAKAMYEVEMAAWDPSQGFTSLRDTTQAIYVLLHCVRAIVSGQARLTSSQTHVMLAWGQRELARLHAWLRGLEWTGLHKGSLAIGGDTAAVLSFPHIASHHLVKNIIDPLIALCSMPGGLALVHGELVTTIERTWSSARLAYPDSIHQDAAFVWCSDLDCIDSRLADLRALVDQCPV</sequence>
<dbReference type="STRING" id="139420.A0A371CXT6"/>
<evidence type="ECO:0000259" key="2">
    <source>
        <dbReference type="Pfam" id="PF20153"/>
    </source>
</evidence>
<organism evidence="3 4">
    <name type="scientific">Lentinus brumalis</name>
    <dbReference type="NCBI Taxonomy" id="2498619"/>
    <lineage>
        <taxon>Eukaryota</taxon>
        <taxon>Fungi</taxon>
        <taxon>Dikarya</taxon>
        <taxon>Basidiomycota</taxon>
        <taxon>Agaricomycotina</taxon>
        <taxon>Agaricomycetes</taxon>
        <taxon>Polyporales</taxon>
        <taxon>Polyporaceae</taxon>
        <taxon>Lentinus</taxon>
    </lineage>
</organism>
<keyword evidence="4" id="KW-1185">Reference proteome</keyword>
<proteinExistence type="predicted"/>
<keyword evidence="1" id="KW-0472">Membrane</keyword>
<protein>
    <recommendedName>
        <fullName evidence="2">DUF6535 domain-containing protein</fullName>
    </recommendedName>
</protein>
<gene>
    <name evidence="3" type="ORF">OH76DRAFT_1486566</name>
</gene>
<feature type="transmembrane region" description="Helical" evidence="1">
    <location>
        <begin position="235"/>
        <end position="257"/>
    </location>
</feature>
<dbReference type="EMBL" id="KZ857441">
    <property type="protein sequence ID" value="RDX45104.1"/>
    <property type="molecule type" value="Genomic_DNA"/>
</dbReference>
<reference evidence="3 4" key="1">
    <citation type="journal article" date="2018" name="Biotechnol. Biofuels">
        <title>Integrative visual omics of the white-rot fungus Polyporus brumalis exposes the biotechnological potential of its oxidative enzymes for delignifying raw plant biomass.</title>
        <authorList>
            <person name="Miyauchi S."/>
            <person name="Rancon A."/>
            <person name="Drula E."/>
            <person name="Hage H."/>
            <person name="Chaduli D."/>
            <person name="Favel A."/>
            <person name="Grisel S."/>
            <person name="Henrissat B."/>
            <person name="Herpoel-Gimbert I."/>
            <person name="Ruiz-Duenas F.J."/>
            <person name="Chevret D."/>
            <person name="Hainaut M."/>
            <person name="Lin J."/>
            <person name="Wang M."/>
            <person name="Pangilinan J."/>
            <person name="Lipzen A."/>
            <person name="Lesage-Meessen L."/>
            <person name="Navarro D."/>
            <person name="Riley R."/>
            <person name="Grigoriev I.V."/>
            <person name="Zhou S."/>
            <person name="Raouche S."/>
            <person name="Rosso M.N."/>
        </authorList>
    </citation>
    <scope>NUCLEOTIDE SEQUENCE [LARGE SCALE GENOMIC DNA]</scope>
    <source>
        <strain evidence="3 4">BRFM 1820</strain>
    </source>
</reference>
<evidence type="ECO:0000256" key="1">
    <source>
        <dbReference type="SAM" id="Phobius"/>
    </source>
</evidence>
<dbReference type="OrthoDB" id="3235960at2759"/>